<evidence type="ECO:0000313" key="13">
    <source>
        <dbReference type="EMBL" id="TCS65100.1"/>
    </source>
</evidence>
<feature type="binding site" evidence="11">
    <location>
        <begin position="82"/>
        <end position="84"/>
    </location>
    <ligand>
        <name>L-histidine</name>
        <dbReference type="ChEBI" id="CHEBI:57595"/>
    </ligand>
</feature>
<dbReference type="Gene3D" id="3.40.50.800">
    <property type="entry name" value="Anticodon-binding domain"/>
    <property type="match status" value="1"/>
</dbReference>
<comment type="subcellular location">
    <subcellularLocation>
        <location evidence="10">Cytoplasm</location>
    </subcellularLocation>
</comment>
<comment type="caution">
    <text evidence="13">The sequence shown here is derived from an EMBL/GenBank/DDBJ whole genome shotgun (WGS) entry which is preliminary data.</text>
</comment>
<comment type="subunit">
    <text evidence="2 10">Homodimer.</text>
</comment>
<evidence type="ECO:0000256" key="8">
    <source>
        <dbReference type="ARBA" id="ARBA00023146"/>
    </source>
</evidence>
<feature type="binding site" evidence="11">
    <location>
        <position position="112"/>
    </location>
    <ligand>
        <name>L-histidine</name>
        <dbReference type="ChEBI" id="CHEBI:57595"/>
    </ligand>
</feature>
<comment type="catalytic activity">
    <reaction evidence="9 10">
        <text>tRNA(His) + L-histidine + ATP = L-histidyl-tRNA(His) + AMP + diphosphate + H(+)</text>
        <dbReference type="Rhea" id="RHEA:17313"/>
        <dbReference type="Rhea" id="RHEA-COMP:9665"/>
        <dbReference type="Rhea" id="RHEA-COMP:9689"/>
        <dbReference type="ChEBI" id="CHEBI:15378"/>
        <dbReference type="ChEBI" id="CHEBI:30616"/>
        <dbReference type="ChEBI" id="CHEBI:33019"/>
        <dbReference type="ChEBI" id="CHEBI:57595"/>
        <dbReference type="ChEBI" id="CHEBI:78442"/>
        <dbReference type="ChEBI" id="CHEBI:78527"/>
        <dbReference type="ChEBI" id="CHEBI:456215"/>
        <dbReference type="EC" id="6.1.1.21"/>
    </reaction>
</comment>
<dbReference type="Gene3D" id="3.30.930.10">
    <property type="entry name" value="Bira Bifunctional Protein, Domain 2"/>
    <property type="match status" value="1"/>
</dbReference>
<keyword evidence="14" id="KW-1185">Reference proteome</keyword>
<accession>A0A4R3JJN6</accession>
<dbReference type="CDD" id="cd00859">
    <property type="entry name" value="HisRS_anticodon"/>
    <property type="match status" value="1"/>
</dbReference>
<dbReference type="GO" id="GO:0006427">
    <property type="term" value="P:histidyl-tRNA aminoacylation"/>
    <property type="evidence" value="ECO:0007669"/>
    <property type="project" value="UniProtKB-UniRule"/>
</dbReference>
<evidence type="ECO:0000256" key="1">
    <source>
        <dbReference type="ARBA" id="ARBA00008226"/>
    </source>
</evidence>
<dbReference type="InterPro" id="IPR041715">
    <property type="entry name" value="HisRS-like_core"/>
</dbReference>
<dbReference type="InterPro" id="IPR015807">
    <property type="entry name" value="His-tRNA-ligase"/>
</dbReference>
<keyword evidence="6 10" id="KW-0067">ATP-binding</keyword>
<organism evidence="13 14">
    <name type="scientific">Varunaivibrio sulfuroxidans</name>
    <dbReference type="NCBI Taxonomy" id="1773489"/>
    <lineage>
        <taxon>Bacteria</taxon>
        <taxon>Pseudomonadati</taxon>
        <taxon>Pseudomonadota</taxon>
        <taxon>Alphaproteobacteria</taxon>
        <taxon>Rhodospirillales</taxon>
        <taxon>Magnetovibrionaceae</taxon>
        <taxon>Varunaivibrio</taxon>
    </lineage>
</organism>
<feature type="binding site" evidence="11">
    <location>
        <position position="130"/>
    </location>
    <ligand>
        <name>L-histidine</name>
        <dbReference type="ChEBI" id="CHEBI:57595"/>
    </ligand>
</feature>
<evidence type="ECO:0000256" key="11">
    <source>
        <dbReference type="PIRSR" id="PIRSR001549-1"/>
    </source>
</evidence>
<keyword evidence="8 10" id="KW-0030">Aminoacyl-tRNA synthetase</keyword>
<keyword evidence="7 10" id="KW-0648">Protein biosynthesis</keyword>
<sequence>MSALKPVRGTHDLLPDEKRRHGFVAARARAVASLYGYEEISTPIFESTDVFSRTLGDTSDIVTKEMYTFEDRGGDLLTLRPEGTAGIARAYISGGWQQISPLKVFYQGPMFRYERPQKGRLRQFHQVGVELLGIAQPQGDVEAIAMGAHVLEALGVKDKVTLELNSLGDEKSRRDYRTRLVAFLNDHRDALSEDSKARLERNPLRILDSKDAGDRAIIADAPLMRDSFTDEAKIFFDTVMGGLDALEIAYRVNQRLVRGLDYYCHTAFEFMTTALGAQGTVLAGGRYDGLIRQMGGPVTPGIGWAAGVERLAMLIDEPPAPQPMIALVPTGEDMQNSALVLADRLRKGGVRVDLGYAGNVGKRMKRANKIGAAAAIVMGADEYAREAVTVRDMRSGEQNEVAICALAEHLARFS</sequence>
<dbReference type="PIRSF" id="PIRSF001549">
    <property type="entry name" value="His-tRNA_synth"/>
    <property type="match status" value="1"/>
</dbReference>
<dbReference type="PANTHER" id="PTHR43707:SF1">
    <property type="entry name" value="HISTIDINE--TRNA LIGASE, MITOCHONDRIAL-RELATED"/>
    <property type="match status" value="1"/>
</dbReference>
<gene>
    <name evidence="10" type="primary">hisS</name>
    <name evidence="13" type="ORF">EDD55_101434</name>
</gene>
<evidence type="ECO:0000313" key="14">
    <source>
        <dbReference type="Proteomes" id="UP000295304"/>
    </source>
</evidence>
<dbReference type="PANTHER" id="PTHR43707">
    <property type="entry name" value="HISTIDYL-TRNA SYNTHETASE"/>
    <property type="match status" value="1"/>
</dbReference>
<reference evidence="13 14" key="1">
    <citation type="submission" date="2019-03" db="EMBL/GenBank/DDBJ databases">
        <title>Genomic Encyclopedia of Type Strains, Phase IV (KMG-IV): sequencing the most valuable type-strain genomes for metagenomic binning, comparative biology and taxonomic classification.</title>
        <authorList>
            <person name="Goeker M."/>
        </authorList>
    </citation>
    <scope>NUCLEOTIDE SEQUENCE [LARGE SCALE GENOMIC DNA]</scope>
    <source>
        <strain evidence="13 14">DSM 101688</strain>
    </source>
</reference>
<dbReference type="CDD" id="cd00773">
    <property type="entry name" value="HisRS-like_core"/>
    <property type="match status" value="1"/>
</dbReference>
<dbReference type="InterPro" id="IPR045864">
    <property type="entry name" value="aa-tRNA-synth_II/BPL/LPL"/>
</dbReference>
<keyword evidence="5 10" id="KW-0547">Nucleotide-binding</keyword>
<feature type="binding site" evidence="11">
    <location>
        <position position="258"/>
    </location>
    <ligand>
        <name>L-histidine</name>
        <dbReference type="ChEBI" id="CHEBI:57595"/>
    </ligand>
</feature>
<dbReference type="InterPro" id="IPR036621">
    <property type="entry name" value="Anticodon-bd_dom_sf"/>
</dbReference>
<dbReference type="AlphaFoldDB" id="A0A4R3JJN6"/>
<dbReference type="InterPro" id="IPR004516">
    <property type="entry name" value="HisRS/HisZ"/>
</dbReference>
<evidence type="ECO:0000256" key="5">
    <source>
        <dbReference type="ARBA" id="ARBA00022741"/>
    </source>
</evidence>
<dbReference type="InterPro" id="IPR006195">
    <property type="entry name" value="aa-tRNA-synth_II"/>
</dbReference>
<evidence type="ECO:0000256" key="9">
    <source>
        <dbReference type="ARBA" id="ARBA00047639"/>
    </source>
</evidence>
<evidence type="ECO:0000256" key="7">
    <source>
        <dbReference type="ARBA" id="ARBA00022917"/>
    </source>
</evidence>
<evidence type="ECO:0000256" key="6">
    <source>
        <dbReference type="ARBA" id="ARBA00022840"/>
    </source>
</evidence>
<dbReference type="PROSITE" id="PS50862">
    <property type="entry name" value="AA_TRNA_LIGASE_II"/>
    <property type="match status" value="1"/>
</dbReference>
<evidence type="ECO:0000256" key="3">
    <source>
        <dbReference type="ARBA" id="ARBA00022490"/>
    </source>
</evidence>
<dbReference type="EC" id="6.1.1.21" evidence="10"/>
<dbReference type="Pfam" id="PF03129">
    <property type="entry name" value="HGTP_anticodon"/>
    <property type="match status" value="1"/>
</dbReference>
<keyword evidence="4 10" id="KW-0436">Ligase</keyword>
<dbReference type="GO" id="GO:0005524">
    <property type="term" value="F:ATP binding"/>
    <property type="evidence" value="ECO:0007669"/>
    <property type="project" value="UniProtKB-UniRule"/>
</dbReference>
<comment type="similarity">
    <text evidence="1 10">Belongs to the class-II aminoacyl-tRNA synthetase family.</text>
</comment>
<dbReference type="OrthoDB" id="9800814at2"/>
<evidence type="ECO:0000256" key="2">
    <source>
        <dbReference type="ARBA" id="ARBA00011738"/>
    </source>
</evidence>
<dbReference type="HAMAP" id="MF_00127">
    <property type="entry name" value="His_tRNA_synth"/>
    <property type="match status" value="1"/>
</dbReference>
<evidence type="ECO:0000256" key="4">
    <source>
        <dbReference type="ARBA" id="ARBA00022598"/>
    </source>
</evidence>
<evidence type="ECO:0000259" key="12">
    <source>
        <dbReference type="PROSITE" id="PS50862"/>
    </source>
</evidence>
<name>A0A4R3JJN6_9PROT</name>
<dbReference type="Pfam" id="PF13393">
    <property type="entry name" value="tRNA-synt_His"/>
    <property type="match status" value="1"/>
</dbReference>
<dbReference type="Proteomes" id="UP000295304">
    <property type="component" value="Unassembled WGS sequence"/>
</dbReference>
<protein>
    <recommendedName>
        <fullName evidence="10">Histidine--tRNA ligase</fullName>
        <ecNumber evidence="10">6.1.1.21</ecNumber>
    </recommendedName>
    <alternativeName>
        <fullName evidence="10">Histidyl-tRNA synthetase</fullName>
        <shortName evidence="10">HisRS</shortName>
    </alternativeName>
</protein>
<dbReference type="GO" id="GO:0004821">
    <property type="term" value="F:histidine-tRNA ligase activity"/>
    <property type="evidence" value="ECO:0007669"/>
    <property type="project" value="UniProtKB-UniRule"/>
</dbReference>
<dbReference type="InterPro" id="IPR004154">
    <property type="entry name" value="Anticodon-bd"/>
</dbReference>
<dbReference type="NCBIfam" id="TIGR00442">
    <property type="entry name" value="hisS"/>
    <property type="match status" value="1"/>
</dbReference>
<dbReference type="EMBL" id="SLZW01000001">
    <property type="protein sequence ID" value="TCS65100.1"/>
    <property type="molecule type" value="Genomic_DNA"/>
</dbReference>
<dbReference type="GO" id="GO:0005737">
    <property type="term" value="C:cytoplasm"/>
    <property type="evidence" value="ECO:0007669"/>
    <property type="project" value="UniProtKB-SubCell"/>
</dbReference>
<dbReference type="SUPFAM" id="SSF55681">
    <property type="entry name" value="Class II aaRS and biotin synthetases"/>
    <property type="match status" value="1"/>
</dbReference>
<evidence type="ECO:0000256" key="10">
    <source>
        <dbReference type="HAMAP-Rule" id="MF_00127"/>
    </source>
</evidence>
<keyword evidence="3 10" id="KW-0963">Cytoplasm</keyword>
<dbReference type="SUPFAM" id="SSF52954">
    <property type="entry name" value="Class II aaRS ABD-related"/>
    <property type="match status" value="1"/>
</dbReference>
<dbReference type="RefSeq" id="WP_132937812.1">
    <property type="nucleotide sequence ID" value="NZ_CP119676.1"/>
</dbReference>
<feature type="domain" description="Aminoacyl-transfer RNA synthetases class-II family profile" evidence="12">
    <location>
        <begin position="36"/>
        <end position="329"/>
    </location>
</feature>
<proteinExistence type="inferred from homology"/>
<dbReference type="InterPro" id="IPR033656">
    <property type="entry name" value="HisRS_anticodon"/>
</dbReference>
<feature type="binding site" evidence="11">
    <location>
        <position position="126"/>
    </location>
    <ligand>
        <name>L-histidine</name>
        <dbReference type="ChEBI" id="CHEBI:57595"/>
    </ligand>
</feature>
<feature type="binding site" evidence="11">
    <location>
        <begin position="262"/>
        <end position="263"/>
    </location>
    <ligand>
        <name>L-histidine</name>
        <dbReference type="ChEBI" id="CHEBI:57595"/>
    </ligand>
</feature>